<dbReference type="RefSeq" id="WP_343799559.1">
    <property type="nucleotide sequence ID" value="NZ_BAAAGF010000005.1"/>
</dbReference>
<dbReference type="Proteomes" id="UP001500736">
    <property type="component" value="Unassembled WGS sequence"/>
</dbReference>
<dbReference type="SUPFAM" id="SSF51445">
    <property type="entry name" value="(Trans)glycosidases"/>
    <property type="match status" value="1"/>
</dbReference>
<sequence>MKDDVVNLEYLFSKVILLVTALFYVNLIVGQNPSEKYKNAYKKYEDAKCPVLQDSIRHFVYFSRDRESIRNHSFLKHSAFKGAQIMYAWKDLEPNKGFYDFAMIREDIEYLKKHDKKLFIQLQDITFNPKYIAAPTYLLSSEYDQGAIMQYNDAGEPDGWVTKRWNKKVRERFALLLKALGKEFDGIIEGINLQETAIEVKQEDDSTFSESNYVQGIKENMLALKQAFPISTTMIYANFIPGEWLPFDDKGYLRSIYSYGESIGVGLGGPDLMVTRKAQLNHALAQMHEGRFTVPLGIAIQDGNYIGKTGADIDYNEEEDKGERARKNIVPMLHAFAKDFLKVNYMFWVNQEPYFNDDVLPCLTF</sequence>
<dbReference type="InterPro" id="IPR017853">
    <property type="entry name" value="GH"/>
</dbReference>
<reference evidence="3" key="1">
    <citation type="journal article" date="2019" name="Int. J. Syst. Evol. Microbiol.">
        <title>The Global Catalogue of Microorganisms (GCM) 10K type strain sequencing project: providing services to taxonomists for standard genome sequencing and annotation.</title>
        <authorList>
            <consortium name="The Broad Institute Genomics Platform"/>
            <consortium name="The Broad Institute Genome Sequencing Center for Infectious Disease"/>
            <person name="Wu L."/>
            <person name="Ma J."/>
        </authorList>
    </citation>
    <scope>NUCLEOTIDE SEQUENCE [LARGE SCALE GENOMIC DNA]</scope>
    <source>
        <strain evidence="3">JCM 15976</strain>
    </source>
</reference>
<organism evidence="2 3">
    <name type="scientific">Gaetbulibacter jejuensis</name>
    <dbReference type="NCBI Taxonomy" id="584607"/>
    <lineage>
        <taxon>Bacteria</taxon>
        <taxon>Pseudomonadati</taxon>
        <taxon>Bacteroidota</taxon>
        <taxon>Flavobacteriia</taxon>
        <taxon>Flavobacteriales</taxon>
        <taxon>Flavobacteriaceae</taxon>
        <taxon>Gaetbulibacter</taxon>
    </lineage>
</organism>
<keyword evidence="1" id="KW-0472">Membrane</keyword>
<keyword evidence="3" id="KW-1185">Reference proteome</keyword>
<evidence type="ECO:0000256" key="1">
    <source>
        <dbReference type="SAM" id="Phobius"/>
    </source>
</evidence>
<keyword evidence="1" id="KW-0812">Transmembrane</keyword>
<evidence type="ECO:0000313" key="2">
    <source>
        <dbReference type="EMBL" id="GAA0749760.1"/>
    </source>
</evidence>
<proteinExistence type="predicted"/>
<keyword evidence="1" id="KW-1133">Transmembrane helix</keyword>
<name>A0ABP3VBB5_9FLAO</name>
<feature type="transmembrane region" description="Helical" evidence="1">
    <location>
        <begin position="12"/>
        <end position="29"/>
    </location>
</feature>
<evidence type="ECO:0000313" key="3">
    <source>
        <dbReference type="Proteomes" id="UP001500736"/>
    </source>
</evidence>
<dbReference type="Gene3D" id="3.20.20.80">
    <property type="entry name" value="Glycosidases"/>
    <property type="match status" value="1"/>
</dbReference>
<dbReference type="EMBL" id="BAAAGF010000005">
    <property type="protein sequence ID" value="GAA0749760.1"/>
    <property type="molecule type" value="Genomic_DNA"/>
</dbReference>
<accession>A0ABP3VBB5</accession>
<protein>
    <submittedName>
        <fullName evidence="2">Uncharacterized protein</fullName>
    </submittedName>
</protein>
<comment type="caution">
    <text evidence="2">The sequence shown here is derived from an EMBL/GenBank/DDBJ whole genome shotgun (WGS) entry which is preliminary data.</text>
</comment>
<gene>
    <name evidence="2" type="ORF">GCM10009431_29750</name>
</gene>